<dbReference type="GO" id="GO:0070402">
    <property type="term" value="F:NADPH binding"/>
    <property type="evidence" value="ECO:0007669"/>
    <property type="project" value="TreeGrafter"/>
</dbReference>
<keyword evidence="1" id="KW-0521">NADP</keyword>
<dbReference type="AlphaFoldDB" id="A0A318S1M0"/>
<dbReference type="Pfam" id="PF13602">
    <property type="entry name" value="ADH_zinc_N_2"/>
    <property type="match status" value="1"/>
</dbReference>
<dbReference type="PANTHER" id="PTHR48106">
    <property type="entry name" value="QUINONE OXIDOREDUCTASE PIG3-RELATED"/>
    <property type="match status" value="1"/>
</dbReference>
<dbReference type="Gene3D" id="3.90.180.10">
    <property type="entry name" value="Medium-chain alcohol dehydrogenases, catalytic domain"/>
    <property type="match status" value="1"/>
</dbReference>
<gene>
    <name evidence="4" type="ORF">DES52_11558</name>
</gene>
<reference evidence="4 5" key="1">
    <citation type="submission" date="2018-06" db="EMBL/GenBank/DDBJ databases">
        <title>Genomic Encyclopedia of Type Strains, Phase IV (KMG-IV): sequencing the most valuable type-strain genomes for metagenomic binning, comparative biology and taxonomic classification.</title>
        <authorList>
            <person name="Goeker M."/>
        </authorList>
    </citation>
    <scope>NUCLEOTIDE SEQUENCE [LARGE SCALE GENOMIC DNA]</scope>
    <source>
        <strain evidence="4 5">DSM 18048</strain>
    </source>
</reference>
<dbReference type="InterPro" id="IPR036291">
    <property type="entry name" value="NAD(P)-bd_dom_sf"/>
</dbReference>
<accession>A0A318S1M0</accession>
<evidence type="ECO:0000256" key="2">
    <source>
        <dbReference type="ARBA" id="ARBA00023002"/>
    </source>
</evidence>
<name>A0A318S1M0_9DEIO</name>
<dbReference type="FunFam" id="3.40.50.720:FF:000053">
    <property type="entry name" value="Quinone oxidoreductase 1"/>
    <property type="match status" value="1"/>
</dbReference>
<protein>
    <submittedName>
        <fullName evidence="4">NADPH:quinone reductase-like Zn-dependent oxidoreductase</fullName>
    </submittedName>
</protein>
<dbReference type="CDD" id="cd05286">
    <property type="entry name" value="QOR2"/>
    <property type="match status" value="1"/>
</dbReference>
<dbReference type="GO" id="GO:0003960">
    <property type="term" value="F:quinone reductase (NADPH) activity"/>
    <property type="evidence" value="ECO:0007669"/>
    <property type="project" value="InterPro"/>
</dbReference>
<comment type="caution">
    <text evidence="4">The sequence shown here is derived from an EMBL/GenBank/DDBJ whole genome shotgun (WGS) entry which is preliminary data.</text>
</comment>
<dbReference type="GO" id="GO:0035925">
    <property type="term" value="F:mRNA 3'-UTR AU-rich region binding"/>
    <property type="evidence" value="ECO:0007669"/>
    <property type="project" value="TreeGrafter"/>
</dbReference>
<organism evidence="4 5">
    <name type="scientific">Deinococcus yavapaiensis KR-236</name>
    <dbReference type="NCBI Taxonomy" id="694435"/>
    <lineage>
        <taxon>Bacteria</taxon>
        <taxon>Thermotogati</taxon>
        <taxon>Deinococcota</taxon>
        <taxon>Deinococci</taxon>
        <taxon>Deinococcales</taxon>
        <taxon>Deinococcaceae</taxon>
        <taxon>Deinococcus</taxon>
    </lineage>
</organism>
<dbReference type="SMART" id="SM00829">
    <property type="entry name" value="PKS_ER"/>
    <property type="match status" value="1"/>
</dbReference>
<dbReference type="PANTHER" id="PTHR48106:SF13">
    <property type="entry name" value="QUINONE OXIDOREDUCTASE-RELATED"/>
    <property type="match status" value="1"/>
</dbReference>
<dbReference type="EMBL" id="QJSX01000015">
    <property type="protein sequence ID" value="PYE51126.1"/>
    <property type="molecule type" value="Genomic_DNA"/>
</dbReference>
<keyword evidence="5" id="KW-1185">Reference proteome</keyword>
<evidence type="ECO:0000259" key="3">
    <source>
        <dbReference type="SMART" id="SM00829"/>
    </source>
</evidence>
<dbReference type="GO" id="GO:0005829">
    <property type="term" value="C:cytosol"/>
    <property type="evidence" value="ECO:0007669"/>
    <property type="project" value="TreeGrafter"/>
</dbReference>
<dbReference type="Gene3D" id="3.40.50.720">
    <property type="entry name" value="NAD(P)-binding Rossmann-like Domain"/>
    <property type="match status" value="1"/>
</dbReference>
<dbReference type="SUPFAM" id="SSF51735">
    <property type="entry name" value="NAD(P)-binding Rossmann-fold domains"/>
    <property type="match status" value="1"/>
</dbReference>
<dbReference type="SUPFAM" id="SSF50129">
    <property type="entry name" value="GroES-like"/>
    <property type="match status" value="1"/>
</dbReference>
<evidence type="ECO:0000313" key="5">
    <source>
        <dbReference type="Proteomes" id="UP000248326"/>
    </source>
</evidence>
<sequence>MRAIRIHTPGDASHLSLDDMDVPTPKPGEARIRVAFAGLNFIDVYHRSGTYKLPLPAVIGSEGAGVVDAVGDGVTEVRPGQRVAWATSVGAYAEFAVVPAWKLAPIPEGVTDEIAAAVMLQGMTAHYLARSTYPLKEGDTALVHAAAGGVGQLLVQIAAKLGASVIATVGSEEKAEIARGLGARHVILYREQDFVAQTKRVTQERGVDVVYDSVGRDTFLKGFDVLRPRGLMCLYGASSGPVEPFDPQLLNAKGSVFVTRPTLGHYIATREELMGRASELFEWIQRGELKVTVDRVFGLAEAPEAHGYMEARRTKGKVLLEVAARNT</sequence>
<dbReference type="OrthoDB" id="9787435at2"/>
<feature type="domain" description="Enoyl reductase (ER)" evidence="3">
    <location>
        <begin position="10"/>
        <end position="320"/>
    </location>
</feature>
<evidence type="ECO:0000313" key="4">
    <source>
        <dbReference type="EMBL" id="PYE51126.1"/>
    </source>
</evidence>
<dbReference type="InterPro" id="IPR047618">
    <property type="entry name" value="QOR-like"/>
</dbReference>
<dbReference type="InterPro" id="IPR013154">
    <property type="entry name" value="ADH-like_N"/>
</dbReference>
<evidence type="ECO:0000256" key="1">
    <source>
        <dbReference type="ARBA" id="ARBA00022857"/>
    </source>
</evidence>
<dbReference type="Pfam" id="PF08240">
    <property type="entry name" value="ADH_N"/>
    <property type="match status" value="1"/>
</dbReference>
<dbReference type="RefSeq" id="WP_110888036.1">
    <property type="nucleotide sequence ID" value="NZ_QJSX01000015.1"/>
</dbReference>
<dbReference type="Proteomes" id="UP000248326">
    <property type="component" value="Unassembled WGS sequence"/>
</dbReference>
<dbReference type="InterPro" id="IPR011032">
    <property type="entry name" value="GroES-like_sf"/>
</dbReference>
<dbReference type="InterPro" id="IPR020843">
    <property type="entry name" value="ER"/>
</dbReference>
<keyword evidence="2" id="KW-0560">Oxidoreductase</keyword>
<proteinExistence type="predicted"/>